<dbReference type="AlphaFoldDB" id="A0A7G1G5H2"/>
<dbReference type="Gene3D" id="3.40.640.10">
    <property type="entry name" value="Type I PLP-dependent aspartate aminotransferase-like (Major domain)"/>
    <property type="match status" value="1"/>
</dbReference>
<protein>
    <recommendedName>
        <fullName evidence="4">Probable glycine dehydrogenase (decarboxylating) subunit 1</fullName>
        <ecNumber evidence="4">1.4.4.2</ecNumber>
    </recommendedName>
    <alternativeName>
        <fullName evidence="4">Glycine cleavage system P-protein subunit 1</fullName>
    </alternativeName>
    <alternativeName>
        <fullName evidence="4">Glycine decarboxylase subunit 1</fullName>
    </alternativeName>
    <alternativeName>
        <fullName evidence="4">Glycine dehydrogenase (aminomethyl-transferring) subunit 1</fullName>
    </alternativeName>
</protein>
<dbReference type="EMBL" id="AP018712">
    <property type="protein sequence ID" value="BBE31365.1"/>
    <property type="molecule type" value="Genomic_DNA"/>
</dbReference>
<dbReference type="InterPro" id="IPR023010">
    <property type="entry name" value="GcvPA"/>
</dbReference>
<dbReference type="PANTHER" id="PTHR42806:SF1">
    <property type="entry name" value="GLYCINE DEHYDROGENASE (DECARBOXYLATING)"/>
    <property type="match status" value="1"/>
</dbReference>
<keyword evidence="7" id="KW-1185">Reference proteome</keyword>
<sequence>MSNFSYLPHTEEEIKEMLKTIGVDSLEELYKDVPQLYKEELNIPKSKSEIEVKREIKEMASLNADISEYGMFRGAGVYNHYIPSLVPQIAGKRSFLTAYTPYQAEVSQGTLQMMFEFQTMIAELTGMEVSNASMYDGASAMAEAILMSARVNKKNKTLIAETIHPEYMEVAKTYVEPQGFSIETIKHTDSGKIDINDLKSKLNDDINSVIIGYPNFYGVIENIKKIKEILPQKVMLIVVANPMALGILEAPGKLGADIVVGDGQPLGNPMAFGGPSFGFFAVNKKDVRKMPGRIIGETVDEDGKRAFAMILQTREQHIRRAKATSNICSNHAHNTLLASIYMTIMGKEGFSEVSEQNYHKAHYLAKKLIETEKFEMAFSGEFFNEFVVKSKIPVDELNKKLFEEKMIGPLHLTKFYKEKENYALFCATELTTKEDIDYLVSFVEGLI</sequence>
<feature type="domain" description="Glycine cleavage system P-protein N-terminal" evidence="5">
    <location>
        <begin position="5"/>
        <end position="441"/>
    </location>
</feature>
<dbReference type="Proteomes" id="UP000516361">
    <property type="component" value="Chromosome"/>
</dbReference>
<dbReference type="CDD" id="cd00613">
    <property type="entry name" value="GDC-P"/>
    <property type="match status" value="1"/>
</dbReference>
<organism evidence="6 7">
    <name type="scientific">Tepiditoga spiralis</name>
    <dbReference type="NCBI Taxonomy" id="2108365"/>
    <lineage>
        <taxon>Bacteria</taxon>
        <taxon>Thermotogati</taxon>
        <taxon>Thermotogota</taxon>
        <taxon>Thermotogae</taxon>
        <taxon>Petrotogales</taxon>
        <taxon>Petrotogaceae</taxon>
        <taxon>Tepiditoga</taxon>
    </lineage>
</organism>
<comment type="function">
    <text evidence="1 4">The glycine cleavage system catalyzes the degradation of glycine. The P protein binds the alpha-amino group of glycine through its pyridoxal phosphate cofactor; CO(2) is released and the remaining methylamine moiety is then transferred to the lipoamide cofactor of the H protein.</text>
</comment>
<dbReference type="InterPro" id="IPR015421">
    <property type="entry name" value="PyrdxlP-dep_Trfase_major"/>
</dbReference>
<dbReference type="EC" id="1.4.4.2" evidence="4"/>
<reference evidence="6 7" key="1">
    <citation type="submission" date="2018-06" db="EMBL/GenBank/DDBJ databases">
        <title>Genome sequencing of Oceanotoga sp. sy52.</title>
        <authorList>
            <person name="Mori K."/>
        </authorList>
    </citation>
    <scope>NUCLEOTIDE SEQUENCE [LARGE SCALE GENOMIC DNA]</scope>
    <source>
        <strain evidence="7">sy52</strain>
    </source>
</reference>
<evidence type="ECO:0000313" key="7">
    <source>
        <dbReference type="Proteomes" id="UP000516361"/>
    </source>
</evidence>
<keyword evidence="2 4" id="KW-0560">Oxidoreductase</keyword>
<dbReference type="InterPro" id="IPR020581">
    <property type="entry name" value="GDC_P"/>
</dbReference>
<dbReference type="GO" id="GO:0019464">
    <property type="term" value="P:glycine decarboxylation via glycine cleavage system"/>
    <property type="evidence" value="ECO:0007669"/>
    <property type="project" value="UniProtKB-UniRule"/>
</dbReference>
<dbReference type="PANTHER" id="PTHR42806">
    <property type="entry name" value="GLYCINE CLEAVAGE SYSTEM P-PROTEIN"/>
    <property type="match status" value="1"/>
</dbReference>
<comment type="similarity">
    <text evidence="4">Belongs to the GcvP family. N-terminal subunit subfamily.</text>
</comment>
<dbReference type="SUPFAM" id="SSF53383">
    <property type="entry name" value="PLP-dependent transferases"/>
    <property type="match status" value="1"/>
</dbReference>
<dbReference type="Gene3D" id="3.90.1150.10">
    <property type="entry name" value="Aspartate Aminotransferase, domain 1"/>
    <property type="match status" value="1"/>
</dbReference>
<dbReference type="RefSeq" id="WP_190613856.1">
    <property type="nucleotide sequence ID" value="NZ_AP018712.1"/>
</dbReference>
<dbReference type="PIRSF" id="PIRSF006815">
    <property type="entry name" value="GcvPA"/>
    <property type="match status" value="1"/>
</dbReference>
<dbReference type="HAMAP" id="MF_00712">
    <property type="entry name" value="GcvPA"/>
    <property type="match status" value="1"/>
</dbReference>
<dbReference type="FunCoup" id="A0A7G1G5H2">
    <property type="interactions" value="58"/>
</dbReference>
<dbReference type="InParanoid" id="A0A7G1G5H2"/>
<evidence type="ECO:0000256" key="2">
    <source>
        <dbReference type="ARBA" id="ARBA00023002"/>
    </source>
</evidence>
<comment type="catalytic activity">
    <reaction evidence="3 4">
        <text>N(6)-[(R)-lipoyl]-L-lysyl-[glycine-cleavage complex H protein] + glycine + H(+) = N(6)-[(R)-S(8)-aminomethyldihydrolipoyl]-L-lysyl-[glycine-cleavage complex H protein] + CO2</text>
        <dbReference type="Rhea" id="RHEA:24304"/>
        <dbReference type="Rhea" id="RHEA-COMP:10494"/>
        <dbReference type="Rhea" id="RHEA-COMP:10495"/>
        <dbReference type="ChEBI" id="CHEBI:15378"/>
        <dbReference type="ChEBI" id="CHEBI:16526"/>
        <dbReference type="ChEBI" id="CHEBI:57305"/>
        <dbReference type="ChEBI" id="CHEBI:83099"/>
        <dbReference type="ChEBI" id="CHEBI:83143"/>
        <dbReference type="EC" id="1.4.4.2"/>
    </reaction>
</comment>
<evidence type="ECO:0000256" key="4">
    <source>
        <dbReference type="HAMAP-Rule" id="MF_00712"/>
    </source>
</evidence>
<dbReference type="GO" id="GO:0004375">
    <property type="term" value="F:glycine dehydrogenase (decarboxylating) activity"/>
    <property type="evidence" value="ECO:0007669"/>
    <property type="project" value="UniProtKB-EC"/>
</dbReference>
<dbReference type="InterPro" id="IPR049315">
    <property type="entry name" value="GDC-P_N"/>
</dbReference>
<dbReference type="KEGG" id="ocy:OSSY52_15060"/>
<gene>
    <name evidence="4 6" type="primary">gcvPA</name>
    <name evidence="6" type="ORF">OSSY52_15060</name>
</gene>
<dbReference type="InterPro" id="IPR015424">
    <property type="entry name" value="PyrdxlP-dep_Trfase"/>
</dbReference>
<comment type="subunit">
    <text evidence="4">The glycine cleavage system is composed of four proteins: P, T, L and H. In this organism, the P 'protein' is a heterodimer of two subunits.</text>
</comment>
<dbReference type="Pfam" id="PF02347">
    <property type="entry name" value="GDC-P"/>
    <property type="match status" value="1"/>
</dbReference>
<evidence type="ECO:0000259" key="5">
    <source>
        <dbReference type="Pfam" id="PF02347"/>
    </source>
</evidence>
<evidence type="ECO:0000256" key="1">
    <source>
        <dbReference type="ARBA" id="ARBA00003788"/>
    </source>
</evidence>
<dbReference type="InterPro" id="IPR015422">
    <property type="entry name" value="PyrdxlP-dep_Trfase_small"/>
</dbReference>
<dbReference type="GO" id="GO:0009116">
    <property type="term" value="P:nucleoside metabolic process"/>
    <property type="evidence" value="ECO:0007669"/>
    <property type="project" value="InterPro"/>
</dbReference>
<evidence type="ECO:0000256" key="3">
    <source>
        <dbReference type="ARBA" id="ARBA00049026"/>
    </source>
</evidence>
<accession>A0A7G1G5H2</accession>
<name>A0A7G1G5H2_9BACT</name>
<proteinExistence type="inferred from homology"/>
<dbReference type="NCBIfam" id="NF001696">
    <property type="entry name" value="PRK00451.1"/>
    <property type="match status" value="1"/>
</dbReference>
<evidence type="ECO:0000313" key="6">
    <source>
        <dbReference type="EMBL" id="BBE31365.1"/>
    </source>
</evidence>